<protein>
    <submittedName>
        <fullName evidence="1 2">Uncharacterized protein</fullName>
    </submittedName>
</protein>
<dbReference type="HOGENOM" id="CLU_2389504_0_0_1"/>
<reference evidence="2" key="3">
    <citation type="submission" date="2015-04" db="UniProtKB">
        <authorList>
            <consortium name="EnsemblPlants"/>
        </authorList>
    </citation>
    <scope>IDENTIFICATION</scope>
    <source>
        <strain evidence="2">cv. Jemalong A17</strain>
    </source>
</reference>
<evidence type="ECO:0000313" key="3">
    <source>
        <dbReference type="Proteomes" id="UP000002051"/>
    </source>
</evidence>
<keyword evidence="3" id="KW-1185">Reference proteome</keyword>
<reference evidence="1 3" key="1">
    <citation type="journal article" date="2011" name="Nature">
        <title>The Medicago genome provides insight into the evolution of rhizobial symbioses.</title>
        <authorList>
            <person name="Young N.D."/>
            <person name="Debelle F."/>
            <person name="Oldroyd G.E."/>
            <person name="Geurts R."/>
            <person name="Cannon S.B."/>
            <person name="Udvardi M.K."/>
            <person name="Benedito V.A."/>
            <person name="Mayer K.F."/>
            <person name="Gouzy J."/>
            <person name="Schoof H."/>
            <person name="Van de Peer Y."/>
            <person name="Proost S."/>
            <person name="Cook D.R."/>
            <person name="Meyers B.C."/>
            <person name="Spannagl M."/>
            <person name="Cheung F."/>
            <person name="De Mita S."/>
            <person name="Krishnakumar V."/>
            <person name="Gundlach H."/>
            <person name="Zhou S."/>
            <person name="Mudge J."/>
            <person name="Bharti A.K."/>
            <person name="Murray J.D."/>
            <person name="Naoumkina M.A."/>
            <person name="Rosen B."/>
            <person name="Silverstein K.A."/>
            <person name="Tang H."/>
            <person name="Rombauts S."/>
            <person name="Zhao P.X."/>
            <person name="Zhou P."/>
            <person name="Barbe V."/>
            <person name="Bardou P."/>
            <person name="Bechner M."/>
            <person name="Bellec A."/>
            <person name="Berger A."/>
            <person name="Berges H."/>
            <person name="Bidwell S."/>
            <person name="Bisseling T."/>
            <person name="Choisne N."/>
            <person name="Couloux A."/>
            <person name="Denny R."/>
            <person name="Deshpande S."/>
            <person name="Dai X."/>
            <person name="Doyle J.J."/>
            <person name="Dudez A.M."/>
            <person name="Farmer A.D."/>
            <person name="Fouteau S."/>
            <person name="Franken C."/>
            <person name="Gibelin C."/>
            <person name="Gish J."/>
            <person name="Goldstein S."/>
            <person name="Gonzalez A.J."/>
            <person name="Green P.J."/>
            <person name="Hallab A."/>
            <person name="Hartog M."/>
            <person name="Hua A."/>
            <person name="Humphray S.J."/>
            <person name="Jeong D.H."/>
            <person name="Jing Y."/>
            <person name="Jocker A."/>
            <person name="Kenton S.M."/>
            <person name="Kim D.J."/>
            <person name="Klee K."/>
            <person name="Lai H."/>
            <person name="Lang C."/>
            <person name="Lin S."/>
            <person name="Macmil S.L."/>
            <person name="Magdelenat G."/>
            <person name="Matthews L."/>
            <person name="McCorrison J."/>
            <person name="Monaghan E.L."/>
            <person name="Mun J.H."/>
            <person name="Najar F.Z."/>
            <person name="Nicholson C."/>
            <person name="Noirot C."/>
            <person name="O'Bleness M."/>
            <person name="Paule C.R."/>
            <person name="Poulain J."/>
            <person name="Prion F."/>
            <person name="Qin B."/>
            <person name="Qu C."/>
            <person name="Retzel E.F."/>
            <person name="Riddle C."/>
            <person name="Sallet E."/>
            <person name="Samain S."/>
            <person name="Samson N."/>
            <person name="Sanders I."/>
            <person name="Saurat O."/>
            <person name="Scarpelli C."/>
            <person name="Schiex T."/>
            <person name="Segurens B."/>
            <person name="Severin A.J."/>
            <person name="Sherrier D.J."/>
            <person name="Shi R."/>
            <person name="Sims S."/>
            <person name="Singer S.R."/>
            <person name="Sinharoy S."/>
            <person name="Sterck L."/>
            <person name="Viollet A."/>
            <person name="Wang B.B."/>
            <person name="Wang K."/>
            <person name="Wang M."/>
            <person name="Wang X."/>
            <person name="Warfsmann J."/>
            <person name="Weissenbach J."/>
            <person name="White D.D."/>
            <person name="White J.D."/>
            <person name="Wiley G.B."/>
            <person name="Wincker P."/>
            <person name="Xing Y."/>
            <person name="Yang L."/>
            <person name="Yao Z."/>
            <person name="Ying F."/>
            <person name="Zhai J."/>
            <person name="Zhou L."/>
            <person name="Zuber A."/>
            <person name="Denarie J."/>
            <person name="Dixon R.A."/>
            <person name="May G.D."/>
            <person name="Schwartz D.C."/>
            <person name="Rogers J."/>
            <person name="Quetier F."/>
            <person name="Town C.D."/>
            <person name="Roe B.A."/>
        </authorList>
    </citation>
    <scope>NUCLEOTIDE SEQUENCE [LARGE SCALE GENOMIC DNA]</scope>
    <source>
        <strain evidence="1">A17</strain>
        <strain evidence="2 3">cv. Jemalong A17</strain>
    </source>
</reference>
<reference evidence="1 3" key="2">
    <citation type="journal article" date="2014" name="BMC Genomics">
        <title>An improved genome release (version Mt4.0) for the model legume Medicago truncatula.</title>
        <authorList>
            <person name="Tang H."/>
            <person name="Krishnakumar V."/>
            <person name="Bidwell S."/>
            <person name="Rosen B."/>
            <person name="Chan A."/>
            <person name="Zhou S."/>
            <person name="Gentzbittel L."/>
            <person name="Childs K.L."/>
            <person name="Yandell M."/>
            <person name="Gundlach H."/>
            <person name="Mayer K.F."/>
            <person name="Schwartz D.C."/>
            <person name="Town C.D."/>
        </authorList>
    </citation>
    <scope>GENOME REANNOTATION</scope>
    <source>
        <strain evidence="1">A17</strain>
        <strain evidence="2 3">cv. Jemalong A17</strain>
    </source>
</reference>
<gene>
    <name evidence="1" type="ordered locus">MTR_2g104065</name>
</gene>
<evidence type="ECO:0000313" key="1">
    <source>
        <dbReference type="EMBL" id="KEH39607.1"/>
    </source>
</evidence>
<organism evidence="1 3">
    <name type="scientific">Medicago truncatula</name>
    <name type="common">Barrel medic</name>
    <name type="synonym">Medicago tribuloides</name>
    <dbReference type="NCBI Taxonomy" id="3880"/>
    <lineage>
        <taxon>Eukaryota</taxon>
        <taxon>Viridiplantae</taxon>
        <taxon>Streptophyta</taxon>
        <taxon>Embryophyta</taxon>
        <taxon>Tracheophyta</taxon>
        <taxon>Spermatophyta</taxon>
        <taxon>Magnoliopsida</taxon>
        <taxon>eudicotyledons</taxon>
        <taxon>Gunneridae</taxon>
        <taxon>Pentapetalae</taxon>
        <taxon>rosids</taxon>
        <taxon>fabids</taxon>
        <taxon>Fabales</taxon>
        <taxon>Fabaceae</taxon>
        <taxon>Papilionoideae</taxon>
        <taxon>50 kb inversion clade</taxon>
        <taxon>NPAAA clade</taxon>
        <taxon>Hologalegina</taxon>
        <taxon>IRL clade</taxon>
        <taxon>Trifolieae</taxon>
        <taxon>Medicago</taxon>
    </lineage>
</organism>
<evidence type="ECO:0000313" key="2">
    <source>
        <dbReference type="EnsemblPlants" id="KEH39607"/>
    </source>
</evidence>
<dbReference type="Proteomes" id="UP000002051">
    <property type="component" value="Chromosome 2"/>
</dbReference>
<dbReference type="EMBL" id="CM001218">
    <property type="protein sequence ID" value="KEH39607.1"/>
    <property type="molecule type" value="Genomic_DNA"/>
</dbReference>
<dbReference type="EnsemblPlants" id="KEH39607">
    <property type="protein sequence ID" value="KEH39607"/>
    <property type="gene ID" value="MTR_2g104065"/>
</dbReference>
<accession>A0A072VCS6</accession>
<sequence length="94" mass="10569">MEVRLQQNATVNDEGGVPTMAEPIGLGNALVIHTKSLCGWLLSNDFTLKKYVLPLKNQELTLKEQLGYLIIIVGDIALSPLKHCISRWFSGRWY</sequence>
<name>A0A072VCS6_MEDTR</name>
<proteinExistence type="predicted"/>
<dbReference type="AlphaFoldDB" id="A0A072VCS6"/>